<sequence>MEDVTTEHLERREQAEHAAHSGDPLLTKVSVTIAILAVVAATIGSLETVESGIALSKKSESVLLQNRATDQWSYFQAQSIKKNMYDIARIGTPAQAEAYEKKARVYETESEATKDKAEELGRESEALIEAGEHHEKRHHVLTVGVTLLHVGIAVATLSIIMRGRRWPWQASIVLGVIGSAVAAYAYAV</sequence>
<name>A0A4Q2RDF3_9HYPH</name>
<dbReference type="RefSeq" id="WP_129219161.1">
    <property type="nucleotide sequence ID" value="NZ_QYBC01000008.1"/>
</dbReference>
<organism evidence="4 5">
    <name type="scientific">Lichenibacterium ramalinae</name>
    <dbReference type="NCBI Taxonomy" id="2316527"/>
    <lineage>
        <taxon>Bacteria</taxon>
        <taxon>Pseudomonadati</taxon>
        <taxon>Pseudomonadota</taxon>
        <taxon>Alphaproteobacteria</taxon>
        <taxon>Hyphomicrobiales</taxon>
        <taxon>Lichenihabitantaceae</taxon>
        <taxon>Lichenibacterium</taxon>
    </lineage>
</organism>
<evidence type="ECO:0000256" key="1">
    <source>
        <dbReference type="SAM" id="Coils"/>
    </source>
</evidence>
<keyword evidence="3" id="KW-0472">Membrane</keyword>
<gene>
    <name evidence="4" type="ORF">D3272_10655</name>
</gene>
<keyword evidence="5" id="KW-1185">Reference proteome</keyword>
<evidence type="ECO:0000313" key="4">
    <source>
        <dbReference type="EMBL" id="RYB04929.1"/>
    </source>
</evidence>
<reference evidence="4 5" key="1">
    <citation type="submission" date="2018-09" db="EMBL/GenBank/DDBJ databases">
        <authorList>
            <person name="Grouzdev D.S."/>
            <person name="Krutkina M.S."/>
        </authorList>
    </citation>
    <scope>NUCLEOTIDE SEQUENCE [LARGE SCALE GENOMIC DNA]</scope>
    <source>
        <strain evidence="4 5">RmlP001</strain>
    </source>
</reference>
<dbReference type="Pfam" id="PF14235">
    <property type="entry name" value="DUF4337"/>
    <property type="match status" value="1"/>
</dbReference>
<evidence type="ECO:0000256" key="3">
    <source>
        <dbReference type="SAM" id="Phobius"/>
    </source>
</evidence>
<feature type="region of interest" description="Disordered" evidence="2">
    <location>
        <begin position="1"/>
        <end position="21"/>
    </location>
</feature>
<comment type="caution">
    <text evidence="4">The sequence shown here is derived from an EMBL/GenBank/DDBJ whole genome shotgun (WGS) entry which is preliminary data.</text>
</comment>
<proteinExistence type="predicted"/>
<reference evidence="4 5" key="2">
    <citation type="submission" date="2019-02" db="EMBL/GenBank/DDBJ databases">
        <title>'Lichenibacterium ramalinii' gen. nov. sp. nov., 'Lichenibacterium minor' gen. nov. sp. nov.</title>
        <authorList>
            <person name="Pankratov T."/>
        </authorList>
    </citation>
    <scope>NUCLEOTIDE SEQUENCE [LARGE SCALE GENOMIC DNA]</scope>
    <source>
        <strain evidence="4 5">RmlP001</strain>
    </source>
</reference>
<protein>
    <submittedName>
        <fullName evidence="4">DUF4337 family protein</fullName>
    </submittedName>
</protein>
<feature type="compositionally biased region" description="Basic and acidic residues" evidence="2">
    <location>
        <begin position="1"/>
        <end position="20"/>
    </location>
</feature>
<evidence type="ECO:0000313" key="5">
    <source>
        <dbReference type="Proteomes" id="UP000289411"/>
    </source>
</evidence>
<feature type="transmembrane region" description="Helical" evidence="3">
    <location>
        <begin position="166"/>
        <end position="187"/>
    </location>
</feature>
<keyword evidence="3" id="KW-1133">Transmembrane helix</keyword>
<feature type="coiled-coil region" evidence="1">
    <location>
        <begin position="96"/>
        <end position="123"/>
    </location>
</feature>
<keyword evidence="3" id="KW-0812">Transmembrane</keyword>
<keyword evidence="1" id="KW-0175">Coiled coil</keyword>
<dbReference type="OrthoDB" id="9806096at2"/>
<dbReference type="AlphaFoldDB" id="A0A4Q2RDF3"/>
<dbReference type="InterPro" id="IPR025570">
    <property type="entry name" value="DUF4337"/>
</dbReference>
<dbReference type="Proteomes" id="UP000289411">
    <property type="component" value="Unassembled WGS sequence"/>
</dbReference>
<accession>A0A4Q2RDF3</accession>
<feature type="transmembrane region" description="Helical" evidence="3">
    <location>
        <begin position="140"/>
        <end position="160"/>
    </location>
</feature>
<evidence type="ECO:0000256" key="2">
    <source>
        <dbReference type="SAM" id="MobiDB-lite"/>
    </source>
</evidence>
<dbReference type="EMBL" id="QYBC01000008">
    <property type="protein sequence ID" value="RYB04929.1"/>
    <property type="molecule type" value="Genomic_DNA"/>
</dbReference>